<reference evidence="2" key="1">
    <citation type="submission" date="2023-03" db="EMBL/GenBank/DDBJ databases">
        <title>Andean soil-derived lignocellulolytic bacterial consortium as a source of novel taxa and putative plastic-active enzymes.</title>
        <authorList>
            <person name="Diaz-Garcia L."/>
            <person name="Chuvochina M."/>
            <person name="Feuerriegel G."/>
            <person name="Bunk B."/>
            <person name="Sproer C."/>
            <person name="Streit W.R."/>
            <person name="Rodriguez L.M."/>
            <person name="Overmann J."/>
            <person name="Jimenez D.J."/>
        </authorList>
    </citation>
    <scope>NUCLEOTIDE SEQUENCE</scope>
    <source>
        <strain evidence="2">MAG 2441</strain>
    </source>
</reference>
<dbReference type="SUPFAM" id="SSF52540">
    <property type="entry name" value="P-loop containing nucleoside triphosphate hydrolases"/>
    <property type="match status" value="1"/>
</dbReference>
<dbReference type="AlphaFoldDB" id="A0AA95EY59"/>
<accession>A0AA95EY59</accession>
<evidence type="ECO:0000313" key="2">
    <source>
        <dbReference type="EMBL" id="WEK55081.1"/>
    </source>
</evidence>
<protein>
    <recommendedName>
        <fullName evidence="4">AAA domain-containing protein</fullName>
    </recommendedName>
</protein>
<gene>
    <name evidence="2" type="ORF">P0Y55_03080</name>
</gene>
<evidence type="ECO:0008006" key="4">
    <source>
        <dbReference type="Google" id="ProtNLM"/>
    </source>
</evidence>
<evidence type="ECO:0000256" key="1">
    <source>
        <dbReference type="SAM" id="MobiDB-lite"/>
    </source>
</evidence>
<feature type="region of interest" description="Disordered" evidence="1">
    <location>
        <begin position="363"/>
        <end position="382"/>
    </location>
</feature>
<dbReference type="Gene3D" id="3.40.50.10850">
    <property type="entry name" value="Ntrc-like two-domain protein"/>
    <property type="match status" value="1"/>
</dbReference>
<sequence length="382" mass="42965">MGTRVILAVPQWEYASKLADYLREEEPTWEIAAFTHISAMRMELDNHRKSVDLLVGQLEMLEELNVASDEVKRIIALVESNGDAGGKWTELLQYQPLTTLLSAIRNEVTSRVVQAREGCKVITVFSASGGIGKTTTSLNMIRQAGERGLATFYLNLETLNATAILFGQGEPDRLSRLLYVLQAYPDKWDEQFQQLRRHQPQLRTDFIDAPDHPGERLALSSELLETLITRIRDSGKYNLIVVDPDSGATDWHCKLLELSDVIVWLTIDDRQSMSKAKQLLHYWQEQNAALTDKSMFILNKALGTGLVNAWSLPGEEPATCLPYIPQWKASDQPSRMIGSPVFCGAVDELLDQLGITKRTASVRRRKEEHHDGAHRVDARGIS</sequence>
<evidence type="ECO:0000313" key="3">
    <source>
        <dbReference type="Proteomes" id="UP001178662"/>
    </source>
</evidence>
<feature type="compositionally biased region" description="Basic and acidic residues" evidence="1">
    <location>
        <begin position="368"/>
        <end position="382"/>
    </location>
</feature>
<dbReference type="InterPro" id="IPR027417">
    <property type="entry name" value="P-loop_NTPase"/>
</dbReference>
<dbReference type="EMBL" id="CP119317">
    <property type="protein sequence ID" value="WEK55081.1"/>
    <property type="molecule type" value="Genomic_DNA"/>
</dbReference>
<keyword evidence="3" id="KW-1185">Reference proteome</keyword>
<organism evidence="2 3">
    <name type="scientific">Candidatus Cohnella colombiensis</name>
    <dbReference type="NCBI Taxonomy" id="3121368"/>
    <lineage>
        <taxon>Bacteria</taxon>
        <taxon>Bacillati</taxon>
        <taxon>Bacillota</taxon>
        <taxon>Bacilli</taxon>
        <taxon>Bacillales</taxon>
        <taxon>Paenibacillaceae</taxon>
        <taxon>Cohnella</taxon>
    </lineage>
</organism>
<proteinExistence type="predicted"/>
<dbReference type="Proteomes" id="UP001178662">
    <property type="component" value="Chromosome"/>
</dbReference>
<name>A0AA95EY59_9BACL</name>
<dbReference type="Gene3D" id="3.40.50.300">
    <property type="entry name" value="P-loop containing nucleotide triphosphate hydrolases"/>
    <property type="match status" value="1"/>
</dbReference>